<accession>A0A4P2Q0W9</accession>
<protein>
    <recommendedName>
        <fullName evidence="2">UspA domain-containing protein</fullName>
    </recommendedName>
</protein>
<dbReference type="RefSeq" id="WP_129347711.1">
    <property type="nucleotide sequence ID" value="NZ_CP012670.1"/>
</dbReference>
<dbReference type="AlphaFoldDB" id="A0A4P2Q0W9"/>
<dbReference type="OrthoDB" id="9788959at2"/>
<dbReference type="Pfam" id="PF00582">
    <property type="entry name" value="Usp"/>
    <property type="match status" value="1"/>
</dbReference>
<dbReference type="InterPro" id="IPR006016">
    <property type="entry name" value="UspA"/>
</dbReference>
<dbReference type="EMBL" id="CP012670">
    <property type="protein sequence ID" value="AUX22568.1"/>
    <property type="molecule type" value="Genomic_DNA"/>
</dbReference>
<dbReference type="PANTHER" id="PTHR46268">
    <property type="entry name" value="STRESS RESPONSE PROTEIN NHAX"/>
    <property type="match status" value="1"/>
</dbReference>
<dbReference type="InterPro" id="IPR006015">
    <property type="entry name" value="Universal_stress_UspA"/>
</dbReference>
<reference evidence="3 4" key="1">
    <citation type="submission" date="2015-09" db="EMBL/GenBank/DDBJ databases">
        <title>Sorangium comparison.</title>
        <authorList>
            <person name="Zaburannyi N."/>
            <person name="Bunk B."/>
            <person name="Overmann J."/>
            <person name="Mueller R."/>
        </authorList>
    </citation>
    <scope>NUCLEOTIDE SEQUENCE [LARGE SCALE GENOMIC DNA]</scope>
    <source>
        <strain evidence="3 4">So ceGT47</strain>
    </source>
</reference>
<dbReference type="PRINTS" id="PR01438">
    <property type="entry name" value="UNVRSLSTRESS"/>
</dbReference>
<name>A0A4P2Q0W9_SORCE</name>
<comment type="similarity">
    <text evidence="1">Belongs to the universal stress protein A family.</text>
</comment>
<dbReference type="Gene3D" id="3.40.50.620">
    <property type="entry name" value="HUPs"/>
    <property type="match status" value="1"/>
</dbReference>
<sequence length="222" mass="24364">MSSANDRYVIVVGIDFSELSDRALDQALEAACLRSNAEVHVLHVEPETWVNVDLPAAPDPAARTEAMLQRVQQRASERVGALGSRLDGERLKRVVVHYRRGAAGEQIAQLAADLDADLVIVGSHGLRGLQRLLLGSVAERVSRLARCAVWIVRPKDHATEGRVPEIEPPCPDCVKRRQETGGAQLWCARHAEHHVRPHRYSYATNGIYASSSAPYQATPDSV</sequence>
<dbReference type="CDD" id="cd00293">
    <property type="entry name" value="USP-like"/>
    <property type="match status" value="1"/>
</dbReference>
<evidence type="ECO:0000313" key="4">
    <source>
        <dbReference type="Proteomes" id="UP000295781"/>
    </source>
</evidence>
<evidence type="ECO:0000256" key="1">
    <source>
        <dbReference type="ARBA" id="ARBA00008791"/>
    </source>
</evidence>
<evidence type="ECO:0000313" key="3">
    <source>
        <dbReference type="EMBL" id="AUX22568.1"/>
    </source>
</evidence>
<feature type="domain" description="UspA" evidence="2">
    <location>
        <begin position="10"/>
        <end position="153"/>
    </location>
</feature>
<dbReference type="SUPFAM" id="SSF52402">
    <property type="entry name" value="Adenine nucleotide alpha hydrolases-like"/>
    <property type="match status" value="1"/>
</dbReference>
<organism evidence="3 4">
    <name type="scientific">Sorangium cellulosum</name>
    <name type="common">Polyangium cellulosum</name>
    <dbReference type="NCBI Taxonomy" id="56"/>
    <lineage>
        <taxon>Bacteria</taxon>
        <taxon>Pseudomonadati</taxon>
        <taxon>Myxococcota</taxon>
        <taxon>Polyangia</taxon>
        <taxon>Polyangiales</taxon>
        <taxon>Polyangiaceae</taxon>
        <taxon>Sorangium</taxon>
    </lineage>
</organism>
<evidence type="ECO:0000259" key="2">
    <source>
        <dbReference type="Pfam" id="PF00582"/>
    </source>
</evidence>
<dbReference type="PANTHER" id="PTHR46268:SF6">
    <property type="entry name" value="UNIVERSAL STRESS PROTEIN UP12"/>
    <property type="match status" value="1"/>
</dbReference>
<dbReference type="Proteomes" id="UP000295781">
    <property type="component" value="Chromosome"/>
</dbReference>
<proteinExistence type="inferred from homology"/>
<dbReference type="InterPro" id="IPR014729">
    <property type="entry name" value="Rossmann-like_a/b/a_fold"/>
</dbReference>
<gene>
    <name evidence="3" type="ORF">SOCEGT47_030720</name>
</gene>